<dbReference type="EC" id="2.4.-.-" evidence="2"/>
<evidence type="ECO:0000313" key="3">
    <source>
        <dbReference type="Proteomes" id="UP001367922"/>
    </source>
</evidence>
<dbReference type="Gene3D" id="3.40.50.2000">
    <property type="entry name" value="Glycogen Phosphorylase B"/>
    <property type="match status" value="1"/>
</dbReference>
<name>A0ABU8FV48_9BACI</name>
<feature type="domain" description="Polysaccharide pyruvyl transferase" evidence="1">
    <location>
        <begin position="13"/>
        <end position="301"/>
    </location>
</feature>
<accession>A0ABU8FV48</accession>
<proteinExistence type="predicted"/>
<comment type="caution">
    <text evidence="2">The sequence shown here is derived from an EMBL/GenBank/DDBJ whole genome shotgun (WGS) entry which is preliminary data.</text>
</comment>
<dbReference type="Proteomes" id="UP001367922">
    <property type="component" value="Unassembled WGS sequence"/>
</dbReference>
<dbReference type="PANTHER" id="PTHR36836">
    <property type="entry name" value="COLANIC ACID BIOSYNTHESIS PROTEIN WCAK"/>
    <property type="match status" value="1"/>
</dbReference>
<dbReference type="InterPro" id="IPR007345">
    <property type="entry name" value="Polysacch_pyruvyl_Trfase"/>
</dbReference>
<organism evidence="2 3">
    <name type="scientific">Bacillus yunxiaonensis</name>
    <dbReference type="NCBI Taxonomy" id="3127665"/>
    <lineage>
        <taxon>Bacteria</taxon>
        <taxon>Bacillati</taxon>
        <taxon>Bacillota</taxon>
        <taxon>Bacilli</taxon>
        <taxon>Bacillales</taxon>
        <taxon>Bacillaceae</taxon>
        <taxon>Bacillus</taxon>
    </lineage>
</organism>
<reference evidence="2 3" key="1">
    <citation type="submission" date="2024-01" db="EMBL/GenBank/DDBJ databases">
        <title>Seven novel Bacillus-like species.</title>
        <authorList>
            <person name="Liu G."/>
        </authorList>
    </citation>
    <scope>NUCLEOTIDE SEQUENCE [LARGE SCALE GENOMIC DNA]</scope>
    <source>
        <strain evidence="2 3">FJAT-53711</strain>
    </source>
</reference>
<protein>
    <submittedName>
        <fullName evidence="2">Polysaccharide pyruvyl transferase family protein</fullName>
        <ecNumber evidence="2">2.4.-.-</ecNumber>
    </submittedName>
</protein>
<evidence type="ECO:0000259" key="1">
    <source>
        <dbReference type="Pfam" id="PF04230"/>
    </source>
</evidence>
<keyword evidence="2" id="KW-0808">Transferase</keyword>
<dbReference type="GO" id="GO:0016757">
    <property type="term" value="F:glycosyltransferase activity"/>
    <property type="evidence" value="ECO:0007669"/>
    <property type="project" value="UniProtKB-KW"/>
</dbReference>
<keyword evidence="3" id="KW-1185">Reference proteome</keyword>
<dbReference type="SUPFAM" id="SSF53756">
    <property type="entry name" value="UDP-Glycosyltransferase/glycogen phosphorylase"/>
    <property type="match status" value="1"/>
</dbReference>
<dbReference type="PANTHER" id="PTHR36836:SF1">
    <property type="entry name" value="COLANIC ACID BIOSYNTHESIS PROTEIN WCAK"/>
    <property type="match status" value="1"/>
</dbReference>
<dbReference type="RefSeq" id="WP_336482218.1">
    <property type="nucleotide sequence ID" value="NZ_JBAWSV010000003.1"/>
</dbReference>
<gene>
    <name evidence="2" type="ORF">WAX78_10430</name>
</gene>
<sequence>MKKVMVYAYTHHNLGDDLFIKILCERYPKVKFILYAPNRYKSCFKNIKNISIIPSDLLIFRGINYIFRKLKVNRFFVRELIANKCDAMVYIGGSLFIQGEDWKEGIENVKSMQIKSKPFFLLGANFGPFKEKEFYLAYKEIFKGYTDVCFREKYSYDMFNDLNNVRMADDIIFQLEREGSQQPKNSIVISVIKPSIRKHLKNYDEIYYEKIKDIATYFIEKGYEITLMSFCESEGDLEAVEKIMNRIPKEYLSNVTTYLYELNIREALSIIEKSSFVVATRFHSMILGWVYNKPVFPIVYSEKMTNVMRDVDFKGAYTEFNNIDSLNPEEVFKSMETNLIDVSNQIDNAKRHFEKLDEYLL</sequence>
<dbReference type="EMBL" id="JBAWSV010000003">
    <property type="protein sequence ID" value="MEI4829869.1"/>
    <property type="molecule type" value="Genomic_DNA"/>
</dbReference>
<keyword evidence="2" id="KW-0328">Glycosyltransferase</keyword>
<evidence type="ECO:0000313" key="2">
    <source>
        <dbReference type="EMBL" id="MEI4829869.1"/>
    </source>
</evidence>
<dbReference type="Pfam" id="PF04230">
    <property type="entry name" value="PS_pyruv_trans"/>
    <property type="match status" value="1"/>
</dbReference>